<reference evidence="10 11" key="1">
    <citation type="journal article" date="2018" name="Cell">
        <title>The Chara Genome: Secondary Complexity and Implications for Plant Terrestrialization.</title>
        <authorList>
            <person name="Nishiyama T."/>
            <person name="Sakayama H."/>
            <person name="Vries J.D."/>
            <person name="Buschmann H."/>
            <person name="Saint-Marcoux D."/>
            <person name="Ullrich K.K."/>
            <person name="Haas F.B."/>
            <person name="Vanderstraeten L."/>
            <person name="Becker D."/>
            <person name="Lang D."/>
            <person name="Vosolsobe S."/>
            <person name="Rombauts S."/>
            <person name="Wilhelmsson P.K.I."/>
            <person name="Janitza P."/>
            <person name="Kern R."/>
            <person name="Heyl A."/>
            <person name="Rumpler F."/>
            <person name="Villalobos L.I.A.C."/>
            <person name="Clay J.M."/>
            <person name="Skokan R."/>
            <person name="Toyoda A."/>
            <person name="Suzuki Y."/>
            <person name="Kagoshima H."/>
            <person name="Schijlen E."/>
            <person name="Tajeshwar N."/>
            <person name="Catarino B."/>
            <person name="Hetherington A.J."/>
            <person name="Saltykova A."/>
            <person name="Bonnot C."/>
            <person name="Breuninger H."/>
            <person name="Symeonidi A."/>
            <person name="Radhakrishnan G.V."/>
            <person name="Van Nieuwerburgh F."/>
            <person name="Deforce D."/>
            <person name="Chang C."/>
            <person name="Karol K.G."/>
            <person name="Hedrich R."/>
            <person name="Ulvskov P."/>
            <person name="Glockner G."/>
            <person name="Delwiche C.F."/>
            <person name="Petrasek J."/>
            <person name="Van de Peer Y."/>
            <person name="Friml J."/>
            <person name="Beilby M."/>
            <person name="Dolan L."/>
            <person name="Kohara Y."/>
            <person name="Sugano S."/>
            <person name="Fujiyama A."/>
            <person name="Delaux P.-M."/>
            <person name="Quint M."/>
            <person name="TheiBen G."/>
            <person name="Hagemann M."/>
            <person name="Harholt J."/>
            <person name="Dunand C."/>
            <person name="Zachgo S."/>
            <person name="Langdale J."/>
            <person name="Maumus F."/>
            <person name="Straeten D.V.D."/>
            <person name="Gould S.B."/>
            <person name="Rensing S.A."/>
        </authorList>
    </citation>
    <scope>NUCLEOTIDE SEQUENCE [LARGE SCALE GENOMIC DNA]</scope>
    <source>
        <strain evidence="10 11">S276</strain>
    </source>
</reference>
<keyword evidence="3 8" id="KW-0813">Transport</keyword>
<evidence type="ECO:0000313" key="11">
    <source>
        <dbReference type="Proteomes" id="UP000265515"/>
    </source>
</evidence>
<dbReference type="OrthoDB" id="534912at2759"/>
<evidence type="ECO:0000256" key="6">
    <source>
        <dbReference type="ARBA" id="ARBA00023136"/>
    </source>
</evidence>
<feature type="transmembrane region" description="Helical" evidence="8">
    <location>
        <begin position="132"/>
        <end position="151"/>
    </location>
</feature>
<feature type="transmembrane region" description="Helical" evidence="8">
    <location>
        <begin position="421"/>
        <end position="442"/>
    </location>
</feature>
<feature type="transmembrane region" description="Helical" evidence="8">
    <location>
        <begin position="163"/>
        <end position="183"/>
    </location>
</feature>
<dbReference type="GO" id="GO:0008519">
    <property type="term" value="F:ammonium channel activity"/>
    <property type="evidence" value="ECO:0007669"/>
    <property type="project" value="InterPro"/>
</dbReference>
<keyword evidence="11" id="KW-1185">Reference proteome</keyword>
<protein>
    <recommendedName>
        <fullName evidence="8">Ammonium transporter</fullName>
    </recommendedName>
</protein>
<feature type="transmembrane region" description="Helical" evidence="8">
    <location>
        <begin position="371"/>
        <end position="389"/>
    </location>
</feature>
<dbReference type="Gene3D" id="1.10.3430.10">
    <property type="entry name" value="Ammonium transporter AmtB like domains"/>
    <property type="match status" value="1"/>
</dbReference>
<feature type="transmembrane region" description="Helical" evidence="8">
    <location>
        <begin position="203"/>
        <end position="230"/>
    </location>
</feature>
<keyword evidence="5 8" id="KW-1133">Transmembrane helix</keyword>
<comment type="caution">
    <text evidence="10">The sequence shown here is derived from an EMBL/GenBank/DDBJ whole genome shotgun (WGS) entry which is preliminary data.</text>
</comment>
<evidence type="ECO:0000256" key="3">
    <source>
        <dbReference type="ARBA" id="ARBA00022448"/>
    </source>
</evidence>
<dbReference type="AlphaFoldDB" id="A0A388LUB7"/>
<dbReference type="PANTHER" id="PTHR11730">
    <property type="entry name" value="AMMONIUM TRANSPORTER"/>
    <property type="match status" value="1"/>
</dbReference>
<evidence type="ECO:0000256" key="4">
    <source>
        <dbReference type="ARBA" id="ARBA00022692"/>
    </source>
</evidence>
<feature type="domain" description="Ammonium transporter AmtB-like" evidence="9">
    <location>
        <begin position="56"/>
        <end position="469"/>
    </location>
</feature>
<gene>
    <name evidence="10" type="ORF">CBR_g40726</name>
</gene>
<organism evidence="10 11">
    <name type="scientific">Chara braunii</name>
    <name type="common">Braun's stonewort</name>
    <dbReference type="NCBI Taxonomy" id="69332"/>
    <lineage>
        <taxon>Eukaryota</taxon>
        <taxon>Viridiplantae</taxon>
        <taxon>Streptophyta</taxon>
        <taxon>Charophyceae</taxon>
        <taxon>Charales</taxon>
        <taxon>Characeae</taxon>
        <taxon>Chara</taxon>
    </lineage>
</organism>
<evidence type="ECO:0000256" key="8">
    <source>
        <dbReference type="RuleBase" id="RU362002"/>
    </source>
</evidence>
<dbReference type="NCBIfam" id="TIGR00836">
    <property type="entry name" value="amt"/>
    <property type="match status" value="1"/>
</dbReference>
<dbReference type="STRING" id="69332.A0A388LUB7"/>
<evidence type="ECO:0000256" key="7">
    <source>
        <dbReference type="ARBA" id="ARBA00023177"/>
    </source>
</evidence>
<sequence length="560" mass="59164">MSPSESKVCAKLGADLVDAGLQNVTGLNSTLVASAICGYVGDHFDRYIGPSINVSFILFSAYLVFFMQAGFAMLCAGSVRQKNTINILLKNLLDACVGCIAWYFFGFAFAYGEGTSNGFIGSDGFALHDYNNYGYWLFQWTFAATAATIVSGAMAERSSFVSYLGYAFMLSAFVYPVAVHWVWSPSGWLSYSGKSPTDPTFGGVGAIDYSGCGVVHLVGGSAALWGAYLVGPRIGRFDANGAALEIRGHSASLVVLGTFLLWFGWYGFNPGSAISIVGMEHVVERIAVVTTIGAASGGLSALFLKRLISATWDVMSVCNGTLGGLISVTAGCAVIEPWEAFVIGSMAGPVYLLASWLLLKAMIDDPVDAAPLHGGCGTWGLVAVGLFAGKEKMVTSLAPREQVKYYGAFHGGGGRLLGVQLLYVVVIIGWVTLTIGPFFAVLSYMGILRVPVDVETSGQDMTKHGGPAYHVGGARSMTVQMEPLLRALKGGSVSWRASLRSPLSMLKKKNSDIRIEDSEASGKNGGKEIIGQDKQGVKTINAALGIAAVRFQEGNTSEAV</sequence>
<evidence type="ECO:0000259" key="9">
    <source>
        <dbReference type="Pfam" id="PF00909"/>
    </source>
</evidence>
<evidence type="ECO:0000256" key="5">
    <source>
        <dbReference type="ARBA" id="ARBA00022989"/>
    </source>
</evidence>
<feature type="transmembrane region" description="Helical" evidence="8">
    <location>
        <begin position="286"/>
        <end position="304"/>
    </location>
</feature>
<dbReference type="Proteomes" id="UP000265515">
    <property type="component" value="Unassembled WGS sequence"/>
</dbReference>
<dbReference type="FunFam" id="1.10.3430.10:FF:000008">
    <property type="entry name" value="Ammonium transporter"/>
    <property type="match status" value="1"/>
</dbReference>
<dbReference type="OMA" id="NVMMKNM"/>
<dbReference type="InterPro" id="IPR001905">
    <property type="entry name" value="Ammonium_transpt"/>
</dbReference>
<feature type="transmembrane region" description="Helical" evidence="8">
    <location>
        <begin position="91"/>
        <end position="112"/>
    </location>
</feature>
<keyword evidence="6 8" id="KW-0472">Membrane</keyword>
<dbReference type="InterPro" id="IPR018047">
    <property type="entry name" value="Ammonium_transpt_CS"/>
</dbReference>
<dbReference type="PANTHER" id="PTHR11730:SF6">
    <property type="entry name" value="AMMONIUM TRANSPORTER"/>
    <property type="match status" value="1"/>
</dbReference>
<feature type="transmembrane region" description="Helical" evidence="8">
    <location>
        <begin position="56"/>
        <end position="79"/>
    </location>
</feature>
<evidence type="ECO:0000256" key="1">
    <source>
        <dbReference type="ARBA" id="ARBA00004141"/>
    </source>
</evidence>
<dbReference type="InterPro" id="IPR029020">
    <property type="entry name" value="Ammonium/urea_transptr"/>
</dbReference>
<comment type="similarity">
    <text evidence="2 8">Belongs to the ammonia transporter channel (TC 1.A.11.2) family.</text>
</comment>
<name>A0A388LUB7_CHABU</name>
<dbReference type="GO" id="GO:0005886">
    <property type="term" value="C:plasma membrane"/>
    <property type="evidence" value="ECO:0007669"/>
    <property type="project" value="UniProtKB-SubCell"/>
</dbReference>
<dbReference type="InterPro" id="IPR024041">
    <property type="entry name" value="NH4_transpt_AmtB-like_dom"/>
</dbReference>
<dbReference type="SUPFAM" id="SSF111352">
    <property type="entry name" value="Ammonium transporter"/>
    <property type="match status" value="1"/>
</dbReference>
<keyword evidence="7 8" id="KW-0924">Ammonia transport</keyword>
<dbReference type="Pfam" id="PF00909">
    <property type="entry name" value="Ammonium_transp"/>
    <property type="match status" value="1"/>
</dbReference>
<dbReference type="Gramene" id="GBG85914">
    <property type="protein sequence ID" value="GBG85914"/>
    <property type="gene ID" value="CBR_g40726"/>
</dbReference>
<evidence type="ECO:0000256" key="2">
    <source>
        <dbReference type="ARBA" id="ARBA00005887"/>
    </source>
</evidence>
<feature type="transmembrane region" description="Helical" evidence="8">
    <location>
        <begin position="250"/>
        <end position="266"/>
    </location>
</feature>
<accession>A0A388LUB7</accession>
<comment type="subcellular location">
    <subcellularLocation>
        <location evidence="8">Cell membrane</location>
        <topology evidence="8">Multi-pass membrane protein</topology>
    </subcellularLocation>
    <subcellularLocation>
        <location evidence="1">Membrane</location>
        <topology evidence="1">Multi-pass membrane protein</topology>
    </subcellularLocation>
</comment>
<feature type="transmembrane region" description="Helical" evidence="8">
    <location>
        <begin position="341"/>
        <end position="359"/>
    </location>
</feature>
<keyword evidence="4 8" id="KW-0812">Transmembrane</keyword>
<evidence type="ECO:0000313" key="10">
    <source>
        <dbReference type="EMBL" id="GBG85914.1"/>
    </source>
</evidence>
<dbReference type="PROSITE" id="PS01219">
    <property type="entry name" value="AMMONIUM_TRANSP"/>
    <property type="match status" value="1"/>
</dbReference>
<feature type="transmembrane region" description="Helical" evidence="8">
    <location>
        <begin position="316"/>
        <end position="335"/>
    </location>
</feature>
<proteinExistence type="inferred from homology"/>
<dbReference type="EMBL" id="BFEA01000540">
    <property type="protein sequence ID" value="GBG85914.1"/>
    <property type="molecule type" value="Genomic_DNA"/>
</dbReference>
<dbReference type="GO" id="GO:0097272">
    <property type="term" value="P:ammonium homeostasis"/>
    <property type="evidence" value="ECO:0007669"/>
    <property type="project" value="TreeGrafter"/>
</dbReference>